<reference evidence="1 2" key="1">
    <citation type="submission" date="2017-06" db="EMBL/GenBank/DDBJ databases">
        <title>Genome sequencing of cyanobaciteial culture collection at National Institute for Environmental Studies (NIES).</title>
        <authorList>
            <person name="Hirose Y."/>
            <person name="Shimura Y."/>
            <person name="Fujisawa T."/>
            <person name="Nakamura Y."/>
            <person name="Kawachi M."/>
        </authorList>
    </citation>
    <scope>NUCLEOTIDE SEQUENCE [LARGE SCALE GENOMIC DNA]</scope>
    <source>
        <strain evidence="1 2">NIES-37</strain>
    </source>
</reference>
<evidence type="ECO:0000313" key="2">
    <source>
        <dbReference type="Proteomes" id="UP000218785"/>
    </source>
</evidence>
<dbReference type="EMBL" id="AP018248">
    <property type="protein sequence ID" value="BAZ00193.1"/>
    <property type="molecule type" value="Genomic_DNA"/>
</dbReference>
<evidence type="ECO:0000313" key="1">
    <source>
        <dbReference type="EMBL" id="BAZ00193.1"/>
    </source>
</evidence>
<accession>A0A1Z4N363</accession>
<dbReference type="Proteomes" id="UP000218785">
    <property type="component" value="Chromosome"/>
</dbReference>
<name>A0A1Z4N363_9CYAN</name>
<proteinExistence type="predicted"/>
<sequence>MLSSLKPKVLVIRESKIVHKSAIVHPLARFVTEEAICLIFQISIEDIYTVECWRYMVYVHGKGLSKFVSYADFPPILGVKPPTQSDFIKWRRRWRKQHEPHRHKQAPQWWAKFFVDEFCQAHSEAMLNSWVELIELIQFAFNPEKLKELQNSYHQEKLVLSREVFTDF</sequence>
<dbReference type="AlphaFoldDB" id="A0A1Z4N363"/>
<protein>
    <submittedName>
        <fullName evidence="1">Uncharacterized protein</fullName>
    </submittedName>
</protein>
<dbReference type="RefSeq" id="WP_096578897.1">
    <property type="nucleotide sequence ID" value="NZ_CAWNJS010000001.1"/>
</dbReference>
<dbReference type="KEGG" id="ttq:NIES37_41820"/>
<gene>
    <name evidence="1" type="ORF">NIES37_41820</name>
</gene>
<keyword evidence="2" id="KW-1185">Reference proteome</keyword>
<organism evidence="1 2">
    <name type="scientific">Tolypothrix tenuis PCC 7101</name>
    <dbReference type="NCBI Taxonomy" id="231146"/>
    <lineage>
        <taxon>Bacteria</taxon>
        <taxon>Bacillati</taxon>
        <taxon>Cyanobacteriota</taxon>
        <taxon>Cyanophyceae</taxon>
        <taxon>Nostocales</taxon>
        <taxon>Tolypothrichaceae</taxon>
        <taxon>Tolypothrix</taxon>
    </lineage>
</organism>